<dbReference type="InterPro" id="IPR006068">
    <property type="entry name" value="ATPase_P-typ_cation-transptr_C"/>
</dbReference>
<accession>K3X9U4</accession>
<dbReference type="InParanoid" id="K3X9U4"/>
<protein>
    <recommendedName>
        <fullName evidence="4">Cation-transporting P-type ATPase C-terminal domain-containing protein</fullName>
    </recommendedName>
</protein>
<dbReference type="PANTHER" id="PTHR43294:SF21">
    <property type="entry name" value="CATION TRANSPORTING ATPASE"/>
    <property type="match status" value="1"/>
</dbReference>
<reference evidence="5" key="3">
    <citation type="submission" date="2015-02" db="UniProtKB">
        <authorList>
            <consortium name="EnsemblProtists"/>
        </authorList>
    </citation>
    <scope>IDENTIFICATION</scope>
    <source>
        <strain evidence="5">DAOM BR144</strain>
    </source>
</reference>
<dbReference type="EnsemblProtists" id="PYU1_T013993">
    <property type="protein sequence ID" value="PYU1_T013993"/>
    <property type="gene ID" value="PYU1_G013964"/>
</dbReference>
<dbReference type="HOGENOM" id="CLU_1655696_0_0_1"/>
<feature type="transmembrane region" description="Helical" evidence="3">
    <location>
        <begin position="82"/>
        <end position="107"/>
    </location>
</feature>
<keyword evidence="3" id="KW-1133">Transmembrane helix</keyword>
<dbReference type="InterPro" id="IPR023298">
    <property type="entry name" value="ATPase_P-typ_TM_dom_sf"/>
</dbReference>
<keyword evidence="2" id="KW-1003">Cell membrane</keyword>
<keyword evidence="3" id="KW-0812">Transmembrane</keyword>
<dbReference type="GO" id="GO:0005886">
    <property type="term" value="C:plasma membrane"/>
    <property type="evidence" value="ECO:0007669"/>
    <property type="project" value="UniProtKB-SubCell"/>
</dbReference>
<evidence type="ECO:0000256" key="2">
    <source>
        <dbReference type="ARBA" id="ARBA00022475"/>
    </source>
</evidence>
<dbReference type="Gene3D" id="1.20.1110.10">
    <property type="entry name" value="Calcium-transporting ATPase, transmembrane domain"/>
    <property type="match status" value="2"/>
</dbReference>
<reference evidence="6" key="1">
    <citation type="journal article" date="2010" name="Genome Biol.">
        <title>Genome sequence of the necrotrophic plant pathogen Pythium ultimum reveals original pathogenicity mechanisms and effector repertoire.</title>
        <authorList>
            <person name="Levesque C.A."/>
            <person name="Brouwer H."/>
            <person name="Cano L."/>
            <person name="Hamilton J.P."/>
            <person name="Holt C."/>
            <person name="Huitema E."/>
            <person name="Raffaele S."/>
            <person name="Robideau G.P."/>
            <person name="Thines M."/>
            <person name="Win J."/>
            <person name="Zerillo M.M."/>
            <person name="Beakes G.W."/>
            <person name="Boore J.L."/>
            <person name="Busam D."/>
            <person name="Dumas B."/>
            <person name="Ferriera S."/>
            <person name="Fuerstenberg S.I."/>
            <person name="Gachon C.M."/>
            <person name="Gaulin E."/>
            <person name="Govers F."/>
            <person name="Grenville-Briggs L."/>
            <person name="Horner N."/>
            <person name="Hostetler J."/>
            <person name="Jiang R.H."/>
            <person name="Johnson J."/>
            <person name="Krajaejun T."/>
            <person name="Lin H."/>
            <person name="Meijer H.J."/>
            <person name="Moore B."/>
            <person name="Morris P."/>
            <person name="Phuntmart V."/>
            <person name="Puiu D."/>
            <person name="Shetty J."/>
            <person name="Stajich J.E."/>
            <person name="Tripathy S."/>
            <person name="Wawra S."/>
            <person name="van West P."/>
            <person name="Whitty B.R."/>
            <person name="Coutinho P.M."/>
            <person name="Henrissat B."/>
            <person name="Martin F."/>
            <person name="Thomas P.D."/>
            <person name="Tyler B.M."/>
            <person name="De Vries R.P."/>
            <person name="Kamoun S."/>
            <person name="Yandell M."/>
            <person name="Tisserat N."/>
            <person name="Buell C.R."/>
        </authorList>
    </citation>
    <scope>NUCLEOTIDE SEQUENCE</scope>
    <source>
        <strain evidence="6">DAOM:BR144</strain>
    </source>
</reference>
<dbReference type="PANTHER" id="PTHR43294">
    <property type="entry name" value="SODIUM/POTASSIUM-TRANSPORTING ATPASE SUBUNIT ALPHA"/>
    <property type="match status" value="1"/>
</dbReference>
<organism evidence="5 6">
    <name type="scientific">Globisporangium ultimum (strain ATCC 200006 / CBS 805.95 / DAOM BR144)</name>
    <name type="common">Pythium ultimum</name>
    <dbReference type="NCBI Taxonomy" id="431595"/>
    <lineage>
        <taxon>Eukaryota</taxon>
        <taxon>Sar</taxon>
        <taxon>Stramenopiles</taxon>
        <taxon>Oomycota</taxon>
        <taxon>Peronosporomycetes</taxon>
        <taxon>Pythiales</taxon>
        <taxon>Pythiaceae</taxon>
        <taxon>Globisporangium</taxon>
    </lineage>
</organism>
<reference evidence="6" key="2">
    <citation type="submission" date="2010-04" db="EMBL/GenBank/DDBJ databases">
        <authorList>
            <person name="Buell R."/>
            <person name="Hamilton J."/>
            <person name="Hostetler J."/>
        </authorList>
    </citation>
    <scope>NUCLEOTIDE SEQUENCE [LARGE SCALE GENOMIC DNA]</scope>
    <source>
        <strain evidence="6">DAOM:BR144</strain>
    </source>
</reference>
<dbReference type="eggNOG" id="KOG0203">
    <property type="taxonomic scope" value="Eukaryota"/>
</dbReference>
<keyword evidence="3" id="KW-0472">Membrane</keyword>
<dbReference type="InterPro" id="IPR050510">
    <property type="entry name" value="Cation_transp_ATPase_P-type"/>
</dbReference>
<dbReference type="VEuPathDB" id="FungiDB:PYU1_G013964"/>
<dbReference type="GO" id="GO:1990573">
    <property type="term" value="P:potassium ion import across plasma membrane"/>
    <property type="evidence" value="ECO:0007669"/>
    <property type="project" value="TreeGrafter"/>
</dbReference>
<feature type="transmembrane region" description="Helical" evidence="3">
    <location>
        <begin position="119"/>
        <end position="135"/>
    </location>
</feature>
<dbReference type="AlphaFoldDB" id="K3X9U4"/>
<dbReference type="GO" id="GO:0036376">
    <property type="term" value="P:sodium ion export across plasma membrane"/>
    <property type="evidence" value="ECO:0007669"/>
    <property type="project" value="TreeGrafter"/>
</dbReference>
<dbReference type="STRING" id="431595.K3X9U4"/>
<feature type="domain" description="Cation-transporting P-type ATPase C-terminal" evidence="4">
    <location>
        <begin position="2"/>
        <end position="138"/>
    </location>
</feature>
<dbReference type="GO" id="GO:1902600">
    <property type="term" value="P:proton transmembrane transport"/>
    <property type="evidence" value="ECO:0007669"/>
    <property type="project" value="TreeGrafter"/>
</dbReference>
<comment type="subcellular location">
    <subcellularLocation>
        <location evidence="1">Cell membrane</location>
        <topology evidence="1">Multi-pass membrane protein</topology>
    </subcellularLocation>
</comment>
<evidence type="ECO:0000313" key="6">
    <source>
        <dbReference type="Proteomes" id="UP000019132"/>
    </source>
</evidence>
<dbReference type="Pfam" id="PF00689">
    <property type="entry name" value="Cation_ATPase_C"/>
    <property type="match status" value="1"/>
</dbReference>
<dbReference type="EMBL" id="GL376578">
    <property type="status" value="NOT_ANNOTATED_CDS"/>
    <property type="molecule type" value="Genomic_DNA"/>
</dbReference>
<dbReference type="GO" id="GO:0030007">
    <property type="term" value="P:intracellular potassium ion homeostasis"/>
    <property type="evidence" value="ECO:0007669"/>
    <property type="project" value="TreeGrafter"/>
</dbReference>
<evidence type="ECO:0000256" key="3">
    <source>
        <dbReference type="SAM" id="Phobius"/>
    </source>
</evidence>
<proteinExistence type="predicted"/>
<dbReference type="Proteomes" id="UP000019132">
    <property type="component" value="Unassembled WGS sequence"/>
</dbReference>
<sequence length="160" mass="18167">MKKDKLMSSPLLLYSYMVAGMVNVCGCFLAYSAVFWCHGISLSDIFLLSDSYWQDDAPDFCVDVFHVWMCKTRRISILRHELFNNIVMTYGSLLSLSIAVILVYVPALQDVTGSASVDYVPWLIALGTGSITWLYREDTKCIVRRDDSDTKGFVAQHLTW</sequence>
<dbReference type="GO" id="GO:0005391">
    <property type="term" value="F:P-type sodium:potassium-exchanging transporter activity"/>
    <property type="evidence" value="ECO:0007669"/>
    <property type="project" value="TreeGrafter"/>
</dbReference>
<feature type="transmembrane region" description="Helical" evidence="3">
    <location>
        <begin position="12"/>
        <end position="37"/>
    </location>
</feature>
<evidence type="ECO:0000259" key="4">
    <source>
        <dbReference type="Pfam" id="PF00689"/>
    </source>
</evidence>
<evidence type="ECO:0000256" key="1">
    <source>
        <dbReference type="ARBA" id="ARBA00004651"/>
    </source>
</evidence>
<name>K3X9U4_GLOUD</name>
<evidence type="ECO:0000313" key="5">
    <source>
        <dbReference type="EnsemblProtists" id="PYU1_T013993"/>
    </source>
</evidence>
<dbReference type="GO" id="GO:0006883">
    <property type="term" value="P:intracellular sodium ion homeostasis"/>
    <property type="evidence" value="ECO:0007669"/>
    <property type="project" value="TreeGrafter"/>
</dbReference>
<keyword evidence="6" id="KW-1185">Reference proteome</keyword>
<dbReference type="SUPFAM" id="SSF81665">
    <property type="entry name" value="Calcium ATPase, transmembrane domain M"/>
    <property type="match status" value="1"/>
</dbReference>